<dbReference type="Proteomes" id="UP000193944">
    <property type="component" value="Unassembled WGS sequence"/>
</dbReference>
<proteinExistence type="predicted"/>
<name>A0A1Y1XM19_9FUNG</name>
<comment type="caution">
    <text evidence="2">The sequence shown here is derived from an EMBL/GenBank/DDBJ whole genome shotgun (WGS) entry which is preliminary data.</text>
</comment>
<keyword evidence="3" id="KW-1185">Reference proteome</keyword>
<accession>A0A1Y1XM19</accession>
<protein>
    <submittedName>
        <fullName evidence="2">Uncharacterized protein</fullName>
    </submittedName>
</protein>
<feature type="region of interest" description="Disordered" evidence="1">
    <location>
        <begin position="143"/>
        <end position="164"/>
    </location>
</feature>
<dbReference type="EMBL" id="MCFG01000017">
    <property type="protein sequence ID" value="ORX86753.1"/>
    <property type="molecule type" value="Genomic_DNA"/>
</dbReference>
<sequence length="164" mass="18531">MMNSSRNSTFLVSNSFIHYVSLTYNLNNTFSYSINNNNNSLNNSINYNNLVSNASSGVNFHSNSLEWSRVYYFLLGGRVNHYNLGKEEWNSLCKAQLKPSTFSDVPLLVRTSALLLRIMPTVSGQIWSLFNRYPNNLTKSVEADNSVGQDSRSHASNNDNNFPT</sequence>
<reference evidence="2 3" key="2">
    <citation type="submission" date="2016-08" db="EMBL/GenBank/DDBJ databases">
        <title>Pervasive Adenine N6-methylation of Active Genes in Fungi.</title>
        <authorList>
            <consortium name="DOE Joint Genome Institute"/>
            <person name="Mondo S.J."/>
            <person name="Dannebaum R.O."/>
            <person name="Kuo R.C."/>
            <person name="Labutti K."/>
            <person name="Haridas S."/>
            <person name="Kuo A."/>
            <person name="Salamov A."/>
            <person name="Ahrendt S.R."/>
            <person name="Lipzen A."/>
            <person name="Sullivan W."/>
            <person name="Andreopoulos W.B."/>
            <person name="Clum A."/>
            <person name="Lindquist E."/>
            <person name="Daum C."/>
            <person name="Ramamoorthy G.K."/>
            <person name="Gryganskyi A."/>
            <person name="Culley D."/>
            <person name="Magnuson J.K."/>
            <person name="James T.Y."/>
            <person name="O'Malley M.A."/>
            <person name="Stajich J.E."/>
            <person name="Spatafora J.W."/>
            <person name="Visel A."/>
            <person name="Grigoriev I.V."/>
        </authorList>
    </citation>
    <scope>NUCLEOTIDE SEQUENCE [LARGE SCALE GENOMIC DNA]</scope>
    <source>
        <strain evidence="2 3">S4</strain>
    </source>
</reference>
<evidence type="ECO:0000256" key="1">
    <source>
        <dbReference type="SAM" id="MobiDB-lite"/>
    </source>
</evidence>
<dbReference type="OrthoDB" id="10487761at2759"/>
<reference evidence="2 3" key="1">
    <citation type="submission" date="2016-08" db="EMBL/GenBank/DDBJ databases">
        <title>A Parts List for Fungal Cellulosomes Revealed by Comparative Genomics.</title>
        <authorList>
            <consortium name="DOE Joint Genome Institute"/>
            <person name="Haitjema C.H."/>
            <person name="Gilmore S.P."/>
            <person name="Henske J.K."/>
            <person name="Solomon K.V."/>
            <person name="De Groot R."/>
            <person name="Kuo A."/>
            <person name="Mondo S.J."/>
            <person name="Salamov A.A."/>
            <person name="Labutti K."/>
            <person name="Zhao Z."/>
            <person name="Chiniquy J."/>
            <person name="Barry K."/>
            <person name="Brewer H.M."/>
            <person name="Purvine S.O."/>
            <person name="Wright A.T."/>
            <person name="Boxma B."/>
            <person name="Van Alen T."/>
            <person name="Hackstein J.H."/>
            <person name="Baker S.E."/>
            <person name="Grigoriev I.V."/>
            <person name="O'Malley M.A."/>
        </authorList>
    </citation>
    <scope>NUCLEOTIDE SEQUENCE [LARGE SCALE GENOMIC DNA]</scope>
    <source>
        <strain evidence="2 3">S4</strain>
    </source>
</reference>
<evidence type="ECO:0000313" key="3">
    <source>
        <dbReference type="Proteomes" id="UP000193944"/>
    </source>
</evidence>
<gene>
    <name evidence="2" type="ORF">BCR32DRAFT_275106</name>
</gene>
<organism evidence="2 3">
    <name type="scientific">Anaeromyces robustus</name>
    <dbReference type="NCBI Taxonomy" id="1754192"/>
    <lineage>
        <taxon>Eukaryota</taxon>
        <taxon>Fungi</taxon>
        <taxon>Fungi incertae sedis</taxon>
        <taxon>Chytridiomycota</taxon>
        <taxon>Chytridiomycota incertae sedis</taxon>
        <taxon>Neocallimastigomycetes</taxon>
        <taxon>Neocallimastigales</taxon>
        <taxon>Neocallimastigaceae</taxon>
        <taxon>Anaeromyces</taxon>
    </lineage>
</organism>
<feature type="compositionally biased region" description="Polar residues" evidence="1">
    <location>
        <begin position="146"/>
        <end position="164"/>
    </location>
</feature>
<dbReference type="AlphaFoldDB" id="A0A1Y1XM19"/>
<evidence type="ECO:0000313" key="2">
    <source>
        <dbReference type="EMBL" id="ORX86753.1"/>
    </source>
</evidence>